<evidence type="ECO:0000313" key="5">
    <source>
        <dbReference type="Proteomes" id="UP001195483"/>
    </source>
</evidence>
<dbReference type="Pfam" id="PF00975">
    <property type="entry name" value="Thioesterase"/>
    <property type="match status" value="1"/>
</dbReference>
<reference evidence="4" key="2">
    <citation type="journal article" date="2021" name="Genome Biol. Evol.">
        <title>Developing a high-quality reference genome for a parasitic bivalve with doubly uniparental inheritance (Bivalvia: Unionida).</title>
        <authorList>
            <person name="Smith C.H."/>
        </authorList>
    </citation>
    <scope>NUCLEOTIDE SEQUENCE</scope>
    <source>
        <strain evidence="4">CHS0354</strain>
        <tissue evidence="4">Mantle</tissue>
    </source>
</reference>
<evidence type="ECO:0000259" key="3">
    <source>
        <dbReference type="Pfam" id="PF00975"/>
    </source>
</evidence>
<feature type="domain" description="Thioesterase" evidence="3">
    <location>
        <begin position="20"/>
        <end position="253"/>
    </location>
</feature>
<dbReference type="InterPro" id="IPR012223">
    <property type="entry name" value="TEII"/>
</dbReference>
<evidence type="ECO:0000313" key="4">
    <source>
        <dbReference type="EMBL" id="KAK3604374.1"/>
    </source>
</evidence>
<dbReference type="EC" id="3.1.2.14" evidence="2"/>
<reference evidence="4" key="1">
    <citation type="journal article" date="2021" name="Genome Biol. Evol.">
        <title>A High-Quality Reference Genome for a Parasitic Bivalve with Doubly Uniparental Inheritance (Bivalvia: Unionida).</title>
        <authorList>
            <person name="Smith C.H."/>
        </authorList>
    </citation>
    <scope>NUCLEOTIDE SEQUENCE</scope>
    <source>
        <strain evidence="4">CHS0354</strain>
    </source>
</reference>
<sequence>MNMAQKLLVCRFPRPDAKIRLVFFPWAGGGAAYYINTGRNFLETIEVWGICLAGREGRFKEPPCNSLSDVLEELVTGVYNVCKDKPVAFFGHSLGAILSYETAMRLKARYNTEPVRMFVSGISAPQSELKKQAKRKYDTSKFTDDEFIEFLRKLNGTPVEVLNNKELMSLFLPSLRADYSLINQHDCDKLPPLDQRLTCPVDIFDGVDDVEHDLEGWREITTGPSTIQKLPGAHFYLKDPENMGRLVQHMTDSLR</sequence>
<dbReference type="Gene3D" id="3.40.50.1820">
    <property type="entry name" value="alpha/beta hydrolase"/>
    <property type="match status" value="1"/>
</dbReference>
<dbReference type="GO" id="GO:0008610">
    <property type="term" value="P:lipid biosynthetic process"/>
    <property type="evidence" value="ECO:0007669"/>
    <property type="project" value="TreeGrafter"/>
</dbReference>
<comment type="similarity">
    <text evidence="1">Belongs to the thioesterase family.</text>
</comment>
<proteinExistence type="inferred from homology"/>
<dbReference type="EMBL" id="JAEAOA010001693">
    <property type="protein sequence ID" value="KAK3604374.1"/>
    <property type="molecule type" value="Genomic_DNA"/>
</dbReference>
<organism evidence="4 5">
    <name type="scientific">Potamilus streckersoni</name>
    <dbReference type="NCBI Taxonomy" id="2493646"/>
    <lineage>
        <taxon>Eukaryota</taxon>
        <taxon>Metazoa</taxon>
        <taxon>Spiralia</taxon>
        <taxon>Lophotrochozoa</taxon>
        <taxon>Mollusca</taxon>
        <taxon>Bivalvia</taxon>
        <taxon>Autobranchia</taxon>
        <taxon>Heteroconchia</taxon>
        <taxon>Palaeoheterodonta</taxon>
        <taxon>Unionida</taxon>
        <taxon>Unionoidea</taxon>
        <taxon>Unionidae</taxon>
        <taxon>Ambleminae</taxon>
        <taxon>Lampsilini</taxon>
        <taxon>Potamilus</taxon>
    </lineage>
</organism>
<dbReference type="Proteomes" id="UP001195483">
    <property type="component" value="Unassembled WGS sequence"/>
</dbReference>
<dbReference type="SUPFAM" id="SSF53474">
    <property type="entry name" value="alpha/beta-Hydrolases"/>
    <property type="match status" value="1"/>
</dbReference>
<dbReference type="PANTHER" id="PTHR11487:SF0">
    <property type="entry name" value="S-ACYL FATTY ACID SYNTHASE THIOESTERASE, MEDIUM CHAIN"/>
    <property type="match status" value="1"/>
</dbReference>
<dbReference type="InterPro" id="IPR029058">
    <property type="entry name" value="AB_hydrolase_fold"/>
</dbReference>
<evidence type="ECO:0000256" key="2">
    <source>
        <dbReference type="ARBA" id="ARBA00012480"/>
    </source>
</evidence>
<dbReference type="InterPro" id="IPR001031">
    <property type="entry name" value="Thioesterase"/>
</dbReference>
<name>A0AAE0T5Y0_9BIVA</name>
<accession>A0AAE0T5Y0</accession>
<keyword evidence="5" id="KW-1185">Reference proteome</keyword>
<dbReference type="GO" id="GO:0016297">
    <property type="term" value="F:fatty acyl-[ACP] hydrolase activity"/>
    <property type="evidence" value="ECO:0007669"/>
    <property type="project" value="UniProtKB-EC"/>
</dbReference>
<dbReference type="PANTHER" id="PTHR11487">
    <property type="entry name" value="THIOESTERASE"/>
    <property type="match status" value="1"/>
</dbReference>
<reference evidence="4" key="3">
    <citation type="submission" date="2023-05" db="EMBL/GenBank/DDBJ databases">
        <authorList>
            <person name="Smith C.H."/>
        </authorList>
    </citation>
    <scope>NUCLEOTIDE SEQUENCE</scope>
    <source>
        <strain evidence="4">CHS0354</strain>
        <tissue evidence="4">Mantle</tissue>
    </source>
</reference>
<dbReference type="AlphaFoldDB" id="A0AAE0T5Y0"/>
<gene>
    <name evidence="4" type="ORF">CHS0354_028218</name>
</gene>
<comment type="caution">
    <text evidence="4">The sequence shown here is derived from an EMBL/GenBank/DDBJ whole genome shotgun (WGS) entry which is preliminary data.</text>
</comment>
<protein>
    <recommendedName>
        <fullName evidence="2">oleoyl-[acyl-carrier-protein] hydrolase</fullName>
        <ecNumber evidence="2">3.1.2.14</ecNumber>
    </recommendedName>
</protein>
<evidence type="ECO:0000256" key="1">
    <source>
        <dbReference type="ARBA" id="ARBA00007169"/>
    </source>
</evidence>